<dbReference type="STRING" id="1314776.A0A166GE57"/>
<dbReference type="SUPFAM" id="SSF48264">
    <property type="entry name" value="Cytochrome P450"/>
    <property type="match status" value="1"/>
</dbReference>
<evidence type="ECO:0000256" key="8">
    <source>
        <dbReference type="ARBA" id="ARBA00023033"/>
    </source>
</evidence>
<accession>A0A166GE57</accession>
<keyword evidence="12" id="KW-1185">Reference proteome</keyword>
<name>A0A166GE57_9AGAM</name>
<dbReference type="PRINTS" id="PR00463">
    <property type="entry name" value="EP450I"/>
</dbReference>
<comment type="similarity">
    <text evidence="3 10">Belongs to the cytochrome P450 family.</text>
</comment>
<dbReference type="GO" id="GO:0004497">
    <property type="term" value="F:monooxygenase activity"/>
    <property type="evidence" value="ECO:0007669"/>
    <property type="project" value="UniProtKB-KW"/>
</dbReference>
<evidence type="ECO:0000256" key="1">
    <source>
        <dbReference type="ARBA" id="ARBA00001971"/>
    </source>
</evidence>
<dbReference type="OrthoDB" id="1055148at2759"/>
<dbReference type="Pfam" id="PF00067">
    <property type="entry name" value="p450"/>
    <property type="match status" value="1"/>
</dbReference>
<evidence type="ECO:0000256" key="7">
    <source>
        <dbReference type="ARBA" id="ARBA00023004"/>
    </source>
</evidence>
<sequence>MSYTVEGRPIGLAGDRIVSPTQAICLGVVSLYLLSFITRHFIVRASSNPKGLPFPPGPTGVPFFGNSLQLPRSKLWVKFFEWTIYGDIVGISLMGKKAVVLNTYETASQLLNRRGAIYSSRPVRILTTKYGGQAGTVSTSPYNESVVLQRKLMNQFFGPGTVKSYNGLLTKHARLFASWTLENPSQFQFYTRLAGTANIIDLMFGEEVTPQKRIWLDRLDDIMRGLAASPPPGTHPVDIFPSLSVFPGWFWGAKLNKAMAEMKSAFMKVNDGPFQRVKQDVVAGVAVPSMVSSMIREYMGADGLVTHEKDISGITGAALMAGADTTAATVDTFILAMALHPESQKKAQQEIDDFLHGERLPVMEDIDSLCYLQAIIKETTRWKPVAPLALTHSLTQDDEYNGMFLPAGTMVYPNIWSMAYNSQEYPNSTKFEPGRFIEEHDGHARLRKNVLDPTEFIFGFGRRICPGRHFAVKSVGITLATILTIFDISLPKDKDGLPIIPDLDYESGIVSHPKPFQCIFTPRSENLSKLLLHNLPE</sequence>
<comment type="pathway">
    <text evidence="2">Secondary metabolite biosynthesis.</text>
</comment>
<dbReference type="PANTHER" id="PTHR46300">
    <property type="entry name" value="P450, PUTATIVE (EUROFUNG)-RELATED-RELATED"/>
    <property type="match status" value="1"/>
</dbReference>
<dbReference type="PROSITE" id="PS00086">
    <property type="entry name" value="CYTOCHROME_P450"/>
    <property type="match status" value="1"/>
</dbReference>
<organism evidence="11 12">
    <name type="scientific">Sistotremastrum suecicum HHB10207 ss-3</name>
    <dbReference type="NCBI Taxonomy" id="1314776"/>
    <lineage>
        <taxon>Eukaryota</taxon>
        <taxon>Fungi</taxon>
        <taxon>Dikarya</taxon>
        <taxon>Basidiomycota</taxon>
        <taxon>Agaricomycotina</taxon>
        <taxon>Agaricomycetes</taxon>
        <taxon>Sistotremastrales</taxon>
        <taxon>Sistotremastraceae</taxon>
        <taxon>Sistotremastrum</taxon>
    </lineage>
</organism>
<keyword evidence="7 9" id="KW-0408">Iron</keyword>
<comment type="cofactor">
    <cofactor evidence="1 9">
        <name>heme</name>
        <dbReference type="ChEBI" id="CHEBI:30413"/>
    </cofactor>
</comment>
<protein>
    <submittedName>
        <fullName evidence="11">Cytochrome P450</fullName>
    </submittedName>
</protein>
<dbReference type="InterPro" id="IPR001128">
    <property type="entry name" value="Cyt_P450"/>
</dbReference>
<evidence type="ECO:0000256" key="6">
    <source>
        <dbReference type="ARBA" id="ARBA00023002"/>
    </source>
</evidence>
<dbReference type="EMBL" id="KV428020">
    <property type="protein sequence ID" value="KZT41593.1"/>
    <property type="molecule type" value="Genomic_DNA"/>
</dbReference>
<dbReference type="InterPro" id="IPR002401">
    <property type="entry name" value="Cyt_P450_E_grp-I"/>
</dbReference>
<dbReference type="InterPro" id="IPR017972">
    <property type="entry name" value="Cyt_P450_CS"/>
</dbReference>
<evidence type="ECO:0000256" key="10">
    <source>
        <dbReference type="RuleBase" id="RU000461"/>
    </source>
</evidence>
<gene>
    <name evidence="11" type="ORF">SISSUDRAFT_1126360</name>
</gene>
<feature type="binding site" description="axial binding residue" evidence="9">
    <location>
        <position position="465"/>
    </location>
    <ligand>
        <name>heme</name>
        <dbReference type="ChEBI" id="CHEBI:30413"/>
    </ligand>
    <ligandPart>
        <name>Fe</name>
        <dbReference type="ChEBI" id="CHEBI:18248"/>
    </ligandPart>
</feature>
<dbReference type="Gene3D" id="1.10.630.10">
    <property type="entry name" value="Cytochrome P450"/>
    <property type="match status" value="1"/>
</dbReference>
<evidence type="ECO:0000256" key="3">
    <source>
        <dbReference type="ARBA" id="ARBA00010617"/>
    </source>
</evidence>
<dbReference type="InterPro" id="IPR050364">
    <property type="entry name" value="Cytochrome_P450_fung"/>
</dbReference>
<dbReference type="GO" id="GO:0016705">
    <property type="term" value="F:oxidoreductase activity, acting on paired donors, with incorporation or reduction of molecular oxygen"/>
    <property type="evidence" value="ECO:0007669"/>
    <property type="project" value="InterPro"/>
</dbReference>
<keyword evidence="5 9" id="KW-0479">Metal-binding</keyword>
<dbReference type="GO" id="GO:0005506">
    <property type="term" value="F:iron ion binding"/>
    <property type="evidence" value="ECO:0007669"/>
    <property type="project" value="InterPro"/>
</dbReference>
<keyword evidence="6 10" id="KW-0560">Oxidoreductase</keyword>
<dbReference type="AlphaFoldDB" id="A0A166GE57"/>
<reference evidence="11 12" key="1">
    <citation type="journal article" date="2016" name="Mol. Biol. Evol.">
        <title>Comparative Genomics of Early-Diverging Mushroom-Forming Fungi Provides Insights into the Origins of Lignocellulose Decay Capabilities.</title>
        <authorList>
            <person name="Nagy L.G."/>
            <person name="Riley R."/>
            <person name="Tritt A."/>
            <person name="Adam C."/>
            <person name="Daum C."/>
            <person name="Floudas D."/>
            <person name="Sun H."/>
            <person name="Yadav J.S."/>
            <person name="Pangilinan J."/>
            <person name="Larsson K.H."/>
            <person name="Matsuura K."/>
            <person name="Barry K."/>
            <person name="Labutti K."/>
            <person name="Kuo R."/>
            <person name="Ohm R.A."/>
            <person name="Bhattacharya S.S."/>
            <person name="Shirouzu T."/>
            <person name="Yoshinaga Y."/>
            <person name="Martin F.M."/>
            <person name="Grigoriev I.V."/>
            <person name="Hibbett D.S."/>
        </authorList>
    </citation>
    <scope>NUCLEOTIDE SEQUENCE [LARGE SCALE GENOMIC DNA]</scope>
    <source>
        <strain evidence="11 12">HHB10207 ss-3</strain>
    </source>
</reference>
<evidence type="ECO:0000256" key="9">
    <source>
        <dbReference type="PIRSR" id="PIRSR602401-1"/>
    </source>
</evidence>
<keyword evidence="4 9" id="KW-0349">Heme</keyword>
<proteinExistence type="inferred from homology"/>
<evidence type="ECO:0000313" key="12">
    <source>
        <dbReference type="Proteomes" id="UP000076798"/>
    </source>
</evidence>
<dbReference type="CDD" id="cd11065">
    <property type="entry name" value="CYP64-like"/>
    <property type="match status" value="1"/>
</dbReference>
<evidence type="ECO:0000256" key="2">
    <source>
        <dbReference type="ARBA" id="ARBA00005179"/>
    </source>
</evidence>
<dbReference type="InterPro" id="IPR036396">
    <property type="entry name" value="Cyt_P450_sf"/>
</dbReference>
<dbReference type="PANTHER" id="PTHR46300:SF7">
    <property type="entry name" value="P450, PUTATIVE (EUROFUNG)-RELATED"/>
    <property type="match status" value="1"/>
</dbReference>
<evidence type="ECO:0000256" key="5">
    <source>
        <dbReference type="ARBA" id="ARBA00022723"/>
    </source>
</evidence>
<dbReference type="Proteomes" id="UP000076798">
    <property type="component" value="Unassembled WGS sequence"/>
</dbReference>
<keyword evidence="8 10" id="KW-0503">Monooxygenase</keyword>
<dbReference type="PRINTS" id="PR00385">
    <property type="entry name" value="P450"/>
</dbReference>
<dbReference type="GO" id="GO:0020037">
    <property type="term" value="F:heme binding"/>
    <property type="evidence" value="ECO:0007669"/>
    <property type="project" value="InterPro"/>
</dbReference>
<evidence type="ECO:0000256" key="4">
    <source>
        <dbReference type="ARBA" id="ARBA00022617"/>
    </source>
</evidence>
<evidence type="ECO:0000313" key="11">
    <source>
        <dbReference type="EMBL" id="KZT41593.1"/>
    </source>
</evidence>